<evidence type="ECO:0000256" key="5">
    <source>
        <dbReference type="ARBA" id="ARBA00023239"/>
    </source>
</evidence>
<evidence type="ECO:0000313" key="9">
    <source>
        <dbReference type="Proteomes" id="UP000643701"/>
    </source>
</evidence>
<gene>
    <name evidence="8" type="ORF">G7034_10165</name>
</gene>
<dbReference type="InterPro" id="IPR020568">
    <property type="entry name" value="Ribosomal_Su5_D2-typ_SF"/>
</dbReference>
<dbReference type="EMBL" id="JAANAS010000083">
    <property type="protein sequence ID" value="NGZ90615.1"/>
    <property type="molecule type" value="Genomic_DNA"/>
</dbReference>
<dbReference type="InterPro" id="IPR036554">
    <property type="entry name" value="GHMP_kinase_C_sf"/>
</dbReference>
<dbReference type="Gene3D" id="3.30.230.10">
    <property type="match status" value="1"/>
</dbReference>
<keyword evidence="3" id="KW-0067">ATP-binding</keyword>
<evidence type="ECO:0000256" key="3">
    <source>
        <dbReference type="ARBA" id="ARBA00022840"/>
    </source>
</evidence>
<evidence type="ECO:0000256" key="4">
    <source>
        <dbReference type="ARBA" id="ARBA00023098"/>
    </source>
</evidence>
<dbReference type="Pfam" id="PF22700">
    <property type="entry name" value="MVD-like_N"/>
    <property type="match status" value="1"/>
</dbReference>
<dbReference type="InterPro" id="IPR053859">
    <property type="entry name" value="MVD-like_N"/>
</dbReference>
<dbReference type="GO" id="GO:0016831">
    <property type="term" value="F:carboxy-lyase activity"/>
    <property type="evidence" value="ECO:0007669"/>
    <property type="project" value="InterPro"/>
</dbReference>
<evidence type="ECO:0000313" key="8">
    <source>
        <dbReference type="EMBL" id="NGZ90615.1"/>
    </source>
</evidence>
<dbReference type="InterPro" id="IPR005935">
    <property type="entry name" value="Mev_decarb"/>
</dbReference>
<protein>
    <submittedName>
        <fullName evidence="8">Diphosphomevalonate decarboxylase</fullName>
    </submittedName>
</protein>
<comment type="caution">
    <text evidence="8">The sequence shown here is derived from an EMBL/GenBank/DDBJ whole genome shotgun (WGS) entry which is preliminary data.</text>
</comment>
<evidence type="ECO:0000259" key="7">
    <source>
        <dbReference type="Pfam" id="PF22700"/>
    </source>
</evidence>
<dbReference type="InterPro" id="IPR014721">
    <property type="entry name" value="Ribsml_uS5_D2-typ_fold_subgr"/>
</dbReference>
<dbReference type="Pfam" id="PF18376">
    <property type="entry name" value="MDD_C"/>
    <property type="match status" value="1"/>
</dbReference>
<dbReference type="GO" id="GO:0005524">
    <property type="term" value="F:ATP binding"/>
    <property type="evidence" value="ECO:0007669"/>
    <property type="project" value="UniProtKB-KW"/>
</dbReference>
<reference evidence="8" key="1">
    <citation type="submission" date="2020-03" db="EMBL/GenBank/DDBJ databases">
        <title>Psychroflexus Maritimus sp. nov., isolate from marine sediment.</title>
        <authorList>
            <person name="Zhong Y.-L."/>
        </authorList>
    </citation>
    <scope>NUCLEOTIDE SEQUENCE</scope>
    <source>
        <strain evidence="8">C1</strain>
    </source>
</reference>
<sequence length="360" mass="40450">MTEEFTFTSRVQLPQKISTKAMAPSNIALVKYWGKEDIQIPKNTSLSFTLSNCKTKTLLELEAKKKASEETQIRIFLDEEETPSFVPKIQKFFRLINEYCPYLKQYHATIHTSNSFPHSSGIASSASGMAALALCLVQIEKSLQPDVSEADLRKKASFLARLGSGSAARSIEGGLVLWGKHQAIKESSDLYALPLSSEIHSIFTDYQDTILLIDRGQKQVSSSLGHSLMNGHPFAEARFAQAQNNSTELQSYLSNGDVKSFMRLVESEALTLHAMMMCSRPYFILMAAQTLEVIHKIWAYRDETKIPLCFTLDAGANVHLLYPKKYKDEVQHFIQQDLKQHCQDEAFIHDEVGEGGRFLG</sequence>
<evidence type="ECO:0000256" key="1">
    <source>
        <dbReference type="ARBA" id="ARBA00022516"/>
    </source>
</evidence>
<feature type="domain" description="Mvd1 C-terminal" evidence="6">
    <location>
        <begin position="210"/>
        <end position="349"/>
    </location>
</feature>
<feature type="domain" description="Diphosphomevalonate decarboxylase-like N-terminal" evidence="7">
    <location>
        <begin position="23"/>
        <end position="186"/>
    </location>
</feature>
<keyword evidence="9" id="KW-1185">Reference proteome</keyword>
<proteinExistence type="predicted"/>
<dbReference type="AlphaFoldDB" id="A0A967AJT4"/>
<keyword evidence="4" id="KW-0443">Lipid metabolism</keyword>
<keyword evidence="5" id="KW-0456">Lyase</keyword>
<dbReference type="PANTHER" id="PTHR10977">
    <property type="entry name" value="DIPHOSPHOMEVALONATE DECARBOXYLASE"/>
    <property type="match status" value="1"/>
</dbReference>
<accession>A0A967AJT4</accession>
<dbReference type="InterPro" id="IPR041431">
    <property type="entry name" value="Mvd1_C"/>
</dbReference>
<dbReference type="SUPFAM" id="SSF55060">
    <property type="entry name" value="GHMP Kinase, C-terminal domain"/>
    <property type="match status" value="1"/>
</dbReference>
<dbReference type="PANTHER" id="PTHR10977:SF3">
    <property type="entry name" value="DIPHOSPHOMEVALONATE DECARBOXYLASE"/>
    <property type="match status" value="1"/>
</dbReference>
<dbReference type="RefSeq" id="WP_166400850.1">
    <property type="nucleotide sequence ID" value="NZ_JAANAS010000083.1"/>
</dbReference>
<dbReference type="Gene3D" id="3.30.70.890">
    <property type="entry name" value="GHMP kinase, C-terminal domain"/>
    <property type="match status" value="1"/>
</dbReference>
<organism evidence="8 9">
    <name type="scientific">Psychroflexus maritimus</name>
    <dbReference type="NCBI Taxonomy" id="2714865"/>
    <lineage>
        <taxon>Bacteria</taxon>
        <taxon>Pseudomonadati</taxon>
        <taxon>Bacteroidota</taxon>
        <taxon>Flavobacteriia</taxon>
        <taxon>Flavobacteriales</taxon>
        <taxon>Flavobacteriaceae</taxon>
        <taxon>Psychroflexus</taxon>
    </lineage>
</organism>
<evidence type="ECO:0000256" key="2">
    <source>
        <dbReference type="ARBA" id="ARBA00022741"/>
    </source>
</evidence>
<keyword evidence="2" id="KW-0547">Nucleotide-binding</keyword>
<evidence type="ECO:0000259" key="6">
    <source>
        <dbReference type="Pfam" id="PF18376"/>
    </source>
</evidence>
<dbReference type="GO" id="GO:0008299">
    <property type="term" value="P:isoprenoid biosynthetic process"/>
    <property type="evidence" value="ECO:0007669"/>
    <property type="project" value="InterPro"/>
</dbReference>
<dbReference type="SUPFAM" id="SSF54211">
    <property type="entry name" value="Ribosomal protein S5 domain 2-like"/>
    <property type="match status" value="1"/>
</dbReference>
<name>A0A967AJT4_9FLAO</name>
<dbReference type="PIRSF" id="PIRSF015950">
    <property type="entry name" value="Mev_P_decrbx"/>
    <property type="match status" value="1"/>
</dbReference>
<dbReference type="Proteomes" id="UP000643701">
    <property type="component" value="Unassembled WGS sequence"/>
</dbReference>
<keyword evidence="1" id="KW-0444">Lipid biosynthesis</keyword>